<dbReference type="Proteomes" id="UP000623440">
    <property type="component" value="Unassembled WGS sequence"/>
</dbReference>
<dbReference type="InterPro" id="IPR048089">
    <property type="entry name" value="McdA"/>
</dbReference>
<dbReference type="InterPro" id="IPR002586">
    <property type="entry name" value="CobQ/CobB/MinD/ParA_Nub-bd_dom"/>
</dbReference>
<organism evidence="2 3">
    <name type="scientific">Nostoc flagelliforme FACHB-838</name>
    <dbReference type="NCBI Taxonomy" id="2692904"/>
    <lineage>
        <taxon>Bacteria</taxon>
        <taxon>Bacillati</taxon>
        <taxon>Cyanobacteriota</taxon>
        <taxon>Cyanophyceae</taxon>
        <taxon>Nostocales</taxon>
        <taxon>Nostocaceae</taxon>
        <taxon>Nostoc</taxon>
    </lineage>
</organism>
<proteinExistence type="predicted"/>
<name>A0ABR8DX44_9NOSO</name>
<dbReference type="Pfam" id="PF01656">
    <property type="entry name" value="CbiA"/>
    <property type="match status" value="1"/>
</dbReference>
<dbReference type="InterPro" id="IPR050678">
    <property type="entry name" value="DNA_Partitioning_ATPase"/>
</dbReference>
<dbReference type="PIRSF" id="PIRSF009320">
    <property type="entry name" value="Nuc_binding_HP_1000"/>
    <property type="match status" value="1"/>
</dbReference>
<accession>A0ABR8DX44</accession>
<dbReference type="InterPro" id="IPR027417">
    <property type="entry name" value="P-loop_NTPase"/>
</dbReference>
<evidence type="ECO:0000313" key="2">
    <source>
        <dbReference type="EMBL" id="MBD2533798.1"/>
    </source>
</evidence>
<reference evidence="2 3" key="1">
    <citation type="journal article" date="2020" name="ISME J.">
        <title>Comparative genomics reveals insights into cyanobacterial evolution and habitat adaptation.</title>
        <authorList>
            <person name="Chen M.Y."/>
            <person name="Teng W.K."/>
            <person name="Zhao L."/>
            <person name="Hu C.X."/>
            <person name="Zhou Y.K."/>
            <person name="Han B.P."/>
            <person name="Song L.R."/>
            <person name="Shu W.S."/>
        </authorList>
    </citation>
    <scope>NUCLEOTIDE SEQUENCE [LARGE SCALE GENOMIC DNA]</scope>
    <source>
        <strain evidence="2 3">FACHB-838</strain>
    </source>
</reference>
<feature type="domain" description="CobQ/CobB/MinD/ParA nucleotide binding" evidence="1">
    <location>
        <begin position="5"/>
        <end position="174"/>
    </location>
</feature>
<gene>
    <name evidence="2" type="ORF">H6G97_31285</name>
</gene>
<keyword evidence="3" id="KW-1185">Reference proteome</keyword>
<dbReference type="CDD" id="cd02042">
    <property type="entry name" value="ParAB_family"/>
    <property type="match status" value="1"/>
</dbReference>
<sequence length="213" mass="22683">MPTVIAVLNQKGGSGKTTIATNLAHALKRDSYRVLLIDSDPQGSARDWNEASSGNIIPVVGLDRETLAKDLQAISQGYDWIVIDGAPQIAKLSAAAVKVADLVLIPVQPSPYDIWACADLVDIIAARREVTDGKPKAAFVISRAIKNTKLSGEINQALKDYGLPVLKASTTQRVVYPTTAAEGLTVFSDPSSDAAREINALKKEVLEVLKHGA</sequence>
<dbReference type="SUPFAM" id="SSF52540">
    <property type="entry name" value="P-loop containing nucleoside triphosphate hydrolases"/>
    <property type="match status" value="1"/>
</dbReference>
<dbReference type="PANTHER" id="PTHR13696">
    <property type="entry name" value="P-LOOP CONTAINING NUCLEOSIDE TRIPHOSPHATE HYDROLASE"/>
    <property type="match status" value="1"/>
</dbReference>
<protein>
    <submittedName>
        <fullName evidence="2">AAA family ATPase</fullName>
    </submittedName>
</protein>
<comment type="caution">
    <text evidence="2">The sequence shown here is derived from an EMBL/GenBank/DDBJ whole genome shotgun (WGS) entry which is preliminary data.</text>
</comment>
<dbReference type="EMBL" id="JACJSI010000114">
    <property type="protein sequence ID" value="MBD2533798.1"/>
    <property type="molecule type" value="Genomic_DNA"/>
</dbReference>
<evidence type="ECO:0000313" key="3">
    <source>
        <dbReference type="Proteomes" id="UP000623440"/>
    </source>
</evidence>
<dbReference type="PANTHER" id="PTHR13696:SF96">
    <property type="entry name" value="COBQ_COBB_MIND_PARA NUCLEOTIDE BINDING DOMAIN-CONTAINING PROTEIN"/>
    <property type="match status" value="1"/>
</dbReference>
<dbReference type="Gene3D" id="3.40.50.300">
    <property type="entry name" value="P-loop containing nucleotide triphosphate hydrolases"/>
    <property type="match status" value="1"/>
</dbReference>
<dbReference type="NCBIfam" id="NF041546">
    <property type="entry name" value="ParA_partition"/>
    <property type="match status" value="1"/>
</dbReference>
<dbReference type="RefSeq" id="WP_190944344.1">
    <property type="nucleotide sequence ID" value="NZ_JACJSI010000114.1"/>
</dbReference>
<evidence type="ECO:0000259" key="1">
    <source>
        <dbReference type="Pfam" id="PF01656"/>
    </source>
</evidence>